<dbReference type="InterPro" id="IPR036265">
    <property type="entry name" value="HIT-like_sf"/>
</dbReference>
<dbReference type="STRING" id="1127673.GLIP_2767"/>
<dbReference type="RefSeq" id="WP_008845193.1">
    <property type="nucleotide sequence ID" value="NZ_BAEN01000055.1"/>
</dbReference>
<feature type="short sequence motif" description="Histidine triad motif" evidence="2 3">
    <location>
        <begin position="98"/>
        <end position="102"/>
    </location>
</feature>
<dbReference type="OrthoDB" id="9784774at2"/>
<evidence type="ECO:0000313" key="5">
    <source>
        <dbReference type="EMBL" id="GAC15388.1"/>
    </source>
</evidence>
<dbReference type="SUPFAM" id="SSF54197">
    <property type="entry name" value="HIT-like"/>
    <property type="match status" value="1"/>
</dbReference>
<dbReference type="InterPro" id="IPR019808">
    <property type="entry name" value="Histidine_triad_CS"/>
</dbReference>
<dbReference type="InterPro" id="IPR001310">
    <property type="entry name" value="Histidine_triad_HIT"/>
</dbReference>
<accession>K6YFJ6</accession>
<dbReference type="Proteomes" id="UP000006334">
    <property type="component" value="Unassembled WGS sequence"/>
</dbReference>
<name>K6YFJ6_9ALTE</name>
<keyword evidence="6" id="KW-1185">Reference proteome</keyword>
<sequence>MSDTIFTKIINREIPAEIIFETDQVLAFKDINPQAPVHFLVIPKKAIATINDLEPEDAEIVGQLYLAAAEIAKQEGFAENGYRAVMNCNPDGGQTVYHIHLHVLAGKPMGWPPYQNNLKQQLP</sequence>
<dbReference type="Gene3D" id="3.30.428.10">
    <property type="entry name" value="HIT-like"/>
    <property type="match status" value="1"/>
</dbReference>
<dbReference type="eggNOG" id="COG0537">
    <property type="taxonomic scope" value="Bacteria"/>
</dbReference>
<dbReference type="PANTHER" id="PTHR23089">
    <property type="entry name" value="HISTIDINE TRIAD HIT PROTEIN"/>
    <property type="match status" value="1"/>
</dbReference>
<dbReference type="AlphaFoldDB" id="K6YFJ6"/>
<dbReference type="EMBL" id="BAEN01000055">
    <property type="protein sequence ID" value="GAC15388.1"/>
    <property type="molecule type" value="Genomic_DNA"/>
</dbReference>
<protein>
    <submittedName>
        <fullName evidence="5">Hit-like protein involved in cell-cycle regulation</fullName>
    </submittedName>
</protein>
<comment type="caution">
    <text evidence="5">The sequence shown here is derived from an EMBL/GenBank/DDBJ whole genome shotgun (WGS) entry which is preliminary data.</text>
</comment>
<feature type="domain" description="HIT" evidence="4">
    <location>
        <begin position="5"/>
        <end position="114"/>
    </location>
</feature>
<dbReference type="InterPro" id="IPR011146">
    <property type="entry name" value="HIT-like"/>
</dbReference>
<evidence type="ECO:0000313" key="6">
    <source>
        <dbReference type="Proteomes" id="UP000006334"/>
    </source>
</evidence>
<evidence type="ECO:0000256" key="2">
    <source>
        <dbReference type="PIRSR" id="PIRSR601310-3"/>
    </source>
</evidence>
<dbReference type="GO" id="GO:0003824">
    <property type="term" value="F:catalytic activity"/>
    <property type="evidence" value="ECO:0007669"/>
    <property type="project" value="InterPro"/>
</dbReference>
<gene>
    <name evidence="5" type="primary">hit</name>
    <name evidence="5" type="ORF">GLIP_2767</name>
</gene>
<reference evidence="5 6" key="1">
    <citation type="journal article" date="2017" name="Antonie Van Leeuwenhoek">
        <title>Rhizobium rhizosphaerae sp. nov., a novel species isolated from rice rhizosphere.</title>
        <authorList>
            <person name="Zhao J.J."/>
            <person name="Zhang J."/>
            <person name="Zhang R.J."/>
            <person name="Zhang C.W."/>
            <person name="Yin H.Q."/>
            <person name="Zhang X.X."/>
        </authorList>
    </citation>
    <scope>NUCLEOTIDE SEQUENCE [LARGE SCALE GENOMIC DNA]</scope>
    <source>
        <strain evidence="5 6">E3</strain>
    </source>
</reference>
<dbReference type="Pfam" id="PF01230">
    <property type="entry name" value="HIT"/>
    <property type="match status" value="1"/>
</dbReference>
<dbReference type="CDD" id="cd01276">
    <property type="entry name" value="PKCI_related"/>
    <property type="match status" value="1"/>
</dbReference>
<dbReference type="PRINTS" id="PR00332">
    <property type="entry name" value="HISTRIAD"/>
</dbReference>
<evidence type="ECO:0000259" key="4">
    <source>
        <dbReference type="PROSITE" id="PS51084"/>
    </source>
</evidence>
<evidence type="ECO:0000256" key="3">
    <source>
        <dbReference type="PROSITE-ProRule" id="PRU00464"/>
    </source>
</evidence>
<proteinExistence type="predicted"/>
<organism evidence="5 6">
    <name type="scientific">Aliiglaciecola lipolytica E3</name>
    <dbReference type="NCBI Taxonomy" id="1127673"/>
    <lineage>
        <taxon>Bacteria</taxon>
        <taxon>Pseudomonadati</taxon>
        <taxon>Pseudomonadota</taxon>
        <taxon>Gammaproteobacteria</taxon>
        <taxon>Alteromonadales</taxon>
        <taxon>Alteromonadaceae</taxon>
        <taxon>Aliiglaciecola</taxon>
    </lineage>
</organism>
<dbReference type="PROSITE" id="PS51084">
    <property type="entry name" value="HIT_2"/>
    <property type="match status" value="1"/>
</dbReference>
<dbReference type="PROSITE" id="PS00892">
    <property type="entry name" value="HIT_1"/>
    <property type="match status" value="1"/>
</dbReference>
<feature type="active site" description="Tele-AMP-histidine intermediate" evidence="1">
    <location>
        <position position="100"/>
    </location>
</feature>
<evidence type="ECO:0000256" key="1">
    <source>
        <dbReference type="PIRSR" id="PIRSR601310-1"/>
    </source>
</evidence>